<dbReference type="EMBL" id="JACCFK010000001">
    <property type="protein sequence ID" value="NYI87299.1"/>
    <property type="molecule type" value="Genomic_DNA"/>
</dbReference>
<comment type="caution">
    <text evidence="9">The sequence shown here is derived from an EMBL/GenBank/DDBJ whole genome shotgun (WGS) entry which is preliminary data.</text>
</comment>
<dbReference type="InterPro" id="IPR036249">
    <property type="entry name" value="Thioredoxin-like_sf"/>
</dbReference>
<keyword evidence="7" id="KW-0812">Transmembrane</keyword>
<name>A0A853AXD7_9PSEU</name>
<keyword evidence="4" id="KW-1015">Disulfide bond</keyword>
<dbReference type="Gene3D" id="3.40.30.10">
    <property type="entry name" value="Glutaredoxin"/>
    <property type="match status" value="1"/>
</dbReference>
<keyword evidence="9" id="KW-0413">Isomerase</keyword>
<dbReference type="PANTHER" id="PTHR13887">
    <property type="entry name" value="GLUTATHIONE S-TRANSFERASE KAPPA"/>
    <property type="match status" value="1"/>
</dbReference>
<comment type="similarity">
    <text evidence="1">Belongs to the thioredoxin family. DsbA subfamily.</text>
</comment>
<dbReference type="GO" id="GO:0016491">
    <property type="term" value="F:oxidoreductase activity"/>
    <property type="evidence" value="ECO:0007669"/>
    <property type="project" value="UniProtKB-KW"/>
</dbReference>
<keyword evidence="2" id="KW-0732">Signal</keyword>
<evidence type="ECO:0000313" key="9">
    <source>
        <dbReference type="EMBL" id="NYI87299.1"/>
    </source>
</evidence>
<protein>
    <submittedName>
        <fullName evidence="9">Protein-disulfide isomerase</fullName>
    </submittedName>
</protein>
<organism evidence="9 10">
    <name type="scientific">Amycolatopsis endophytica</name>
    <dbReference type="NCBI Taxonomy" id="860233"/>
    <lineage>
        <taxon>Bacteria</taxon>
        <taxon>Bacillati</taxon>
        <taxon>Actinomycetota</taxon>
        <taxon>Actinomycetes</taxon>
        <taxon>Pseudonocardiales</taxon>
        <taxon>Pseudonocardiaceae</taxon>
        <taxon>Amycolatopsis</taxon>
    </lineage>
</organism>
<dbReference type="AlphaFoldDB" id="A0A853AXD7"/>
<evidence type="ECO:0000256" key="2">
    <source>
        <dbReference type="ARBA" id="ARBA00022729"/>
    </source>
</evidence>
<evidence type="ECO:0000256" key="5">
    <source>
        <dbReference type="ARBA" id="ARBA00023284"/>
    </source>
</evidence>
<dbReference type="PANTHER" id="PTHR13887:SF14">
    <property type="entry name" value="DISULFIDE BOND FORMATION PROTEIN D"/>
    <property type="match status" value="1"/>
</dbReference>
<accession>A0A853AXD7</accession>
<evidence type="ECO:0000256" key="4">
    <source>
        <dbReference type="ARBA" id="ARBA00023157"/>
    </source>
</evidence>
<evidence type="ECO:0000259" key="8">
    <source>
        <dbReference type="Pfam" id="PF13462"/>
    </source>
</evidence>
<dbReference type="Pfam" id="PF13462">
    <property type="entry name" value="Thioredoxin_4"/>
    <property type="match status" value="1"/>
</dbReference>
<evidence type="ECO:0000256" key="1">
    <source>
        <dbReference type="ARBA" id="ARBA00005791"/>
    </source>
</evidence>
<dbReference type="GO" id="GO:0016853">
    <property type="term" value="F:isomerase activity"/>
    <property type="evidence" value="ECO:0007669"/>
    <property type="project" value="UniProtKB-KW"/>
</dbReference>
<dbReference type="InterPro" id="IPR012336">
    <property type="entry name" value="Thioredoxin-like_fold"/>
</dbReference>
<feature type="transmembrane region" description="Helical" evidence="7">
    <location>
        <begin position="36"/>
        <end position="55"/>
    </location>
</feature>
<dbReference type="RefSeq" id="WP_179771714.1">
    <property type="nucleotide sequence ID" value="NZ_JACCFK010000001.1"/>
</dbReference>
<evidence type="ECO:0000256" key="3">
    <source>
        <dbReference type="ARBA" id="ARBA00023002"/>
    </source>
</evidence>
<feature type="domain" description="Thioredoxin-like fold" evidence="8">
    <location>
        <begin position="88"/>
        <end position="247"/>
    </location>
</feature>
<gene>
    <name evidence="9" type="ORF">HNR02_000622</name>
</gene>
<keyword evidence="3" id="KW-0560">Oxidoreductase</keyword>
<evidence type="ECO:0000256" key="7">
    <source>
        <dbReference type="SAM" id="Phobius"/>
    </source>
</evidence>
<keyword evidence="7" id="KW-0472">Membrane</keyword>
<keyword evidence="5" id="KW-0676">Redox-active center</keyword>
<dbReference type="SUPFAM" id="SSF52833">
    <property type="entry name" value="Thioredoxin-like"/>
    <property type="match status" value="1"/>
</dbReference>
<dbReference type="Proteomes" id="UP000549616">
    <property type="component" value="Unassembled WGS sequence"/>
</dbReference>
<keyword evidence="7" id="KW-1133">Transmembrane helix</keyword>
<sequence>MGGAERSARKRRQQQNAGARAVTQARGGGGPGRKTIVSVIAVVVLAALIIGGVVWTNASKNKTEGTTIAPQTASAALDTADERQGAVVVSGNADAKVKLDIWADFLCPYCGQLQQQSGKQIEEQIQAGTVQVTYHMIPLLVNQSDPAGYSLASANAALCAADQGKFTPYHDSLFASQPEEGKRGYDNAQLIKLGQDLGITAPEFATCVNGGTYDQQLNAALAEVENDPNFKGTPTVLHNGTMVDWTQQNWLTNLVNQAG</sequence>
<proteinExistence type="inferred from homology"/>
<keyword evidence="10" id="KW-1185">Reference proteome</keyword>
<feature type="region of interest" description="Disordered" evidence="6">
    <location>
        <begin position="1"/>
        <end position="31"/>
    </location>
</feature>
<evidence type="ECO:0000313" key="10">
    <source>
        <dbReference type="Proteomes" id="UP000549616"/>
    </source>
</evidence>
<reference evidence="9 10" key="1">
    <citation type="submission" date="2020-07" db="EMBL/GenBank/DDBJ databases">
        <title>Sequencing the genomes of 1000 actinobacteria strains.</title>
        <authorList>
            <person name="Klenk H.-P."/>
        </authorList>
    </citation>
    <scope>NUCLEOTIDE SEQUENCE [LARGE SCALE GENOMIC DNA]</scope>
    <source>
        <strain evidence="9 10">DSM 104006</strain>
    </source>
</reference>
<evidence type="ECO:0000256" key="6">
    <source>
        <dbReference type="SAM" id="MobiDB-lite"/>
    </source>
</evidence>